<organism evidence="2 3">
    <name type="scientific">Alternaria atra</name>
    <dbReference type="NCBI Taxonomy" id="119953"/>
    <lineage>
        <taxon>Eukaryota</taxon>
        <taxon>Fungi</taxon>
        <taxon>Dikarya</taxon>
        <taxon>Ascomycota</taxon>
        <taxon>Pezizomycotina</taxon>
        <taxon>Dothideomycetes</taxon>
        <taxon>Pleosporomycetidae</taxon>
        <taxon>Pleosporales</taxon>
        <taxon>Pleosporineae</taxon>
        <taxon>Pleosporaceae</taxon>
        <taxon>Alternaria</taxon>
        <taxon>Alternaria sect. Ulocladioides</taxon>
    </lineage>
</organism>
<evidence type="ECO:0000259" key="1">
    <source>
        <dbReference type="Pfam" id="PF06985"/>
    </source>
</evidence>
<dbReference type="OrthoDB" id="5125733at2759"/>
<reference evidence="2" key="1">
    <citation type="submission" date="2021-05" db="EMBL/GenBank/DDBJ databases">
        <authorList>
            <person name="Stam R."/>
        </authorList>
    </citation>
    <scope>NUCLEOTIDE SEQUENCE</scope>
    <source>
        <strain evidence="2">CS162</strain>
    </source>
</reference>
<evidence type="ECO:0000313" key="2">
    <source>
        <dbReference type="EMBL" id="CAG5156521.1"/>
    </source>
</evidence>
<dbReference type="GeneID" id="67015972"/>
<gene>
    <name evidence="2" type="ORF">ALTATR162_LOCUS4318</name>
</gene>
<sequence>MPDMESDVITGDRGGFFTHVQFDWDTEMIYPNSVFARALGFTEAHNIEPVEAAVIDVDDLSAQIPTNMGIWLYGNYWHQPEANEKPFDGWYLMGIGARFGTSGHVFDSINNSKRSVHIRGSALSLSVDDAFPLPCIPRRFRQVDSSSDIAGPTENPVLPTRVLDVFVFDRSVLLHESSGKRGRYVALSHSWGTDKAPLDQIKTQRSNYEDYKREIMIALLPKTIRDAIQITRRLGIRFLWIDCLCIIQDSLNSVDWNKEAPQMGQYYYNSYITISATNSTDSMTGCFPQRTDTPYLSSPSQSLGYNTTVHTRGPNTLVTKMRLLNGYGNNDSKSYFSKEWLPGSCVDSPQMAMIGSFGQALDPLEDEPLSNRGWTLQERILPSRVVHYAKDQMYFQCSWTVQSEDGFTFPNTSFSLELLIGKESIPFEDHGVTKSSICFVPGHQPTPNHGRWKGGWLSLVQDYSQRELSKDEDKLSALSGLARILAKATGDRYLAGLWARHIPEDLFWRVYPREESFESGTPIKGRLLGDVTKPEKYRAPSWSWASLDAPIRFLPLNYNNLMSEIISCSTTKSGIDEYGRLKAGRLGPIYEIFPRARQKNEWDTHGEPVEIRFLPDDNRRISMGDMYLDFRDEPLPPHCYALFLDPGNALVLRTRPGPPVLQPCELWNRIPERERNSRPEVILTTNEVFEQVKKRPETKTWIFQALANAERIGLATFGTEIKNTTKERHDNGKPVLDKLKLGDINIVEGVKSWGTITAEDPKVRVTIL</sequence>
<name>A0A8J2HXY9_9PLEO</name>
<keyword evidence="3" id="KW-1185">Reference proteome</keyword>
<dbReference type="RefSeq" id="XP_043167864.1">
    <property type="nucleotide sequence ID" value="XM_043311929.1"/>
</dbReference>
<dbReference type="PANTHER" id="PTHR33112:SF8">
    <property type="entry name" value="HETEROKARYON INCOMPATIBILITY DOMAIN-CONTAINING PROTEIN"/>
    <property type="match status" value="1"/>
</dbReference>
<proteinExistence type="predicted"/>
<dbReference type="Pfam" id="PF06985">
    <property type="entry name" value="HET"/>
    <property type="match status" value="1"/>
</dbReference>
<dbReference type="EMBL" id="CAJRGZ010000017">
    <property type="protein sequence ID" value="CAG5156521.1"/>
    <property type="molecule type" value="Genomic_DNA"/>
</dbReference>
<dbReference type="Proteomes" id="UP000676310">
    <property type="component" value="Unassembled WGS sequence"/>
</dbReference>
<protein>
    <recommendedName>
        <fullName evidence="1">Heterokaryon incompatibility domain-containing protein</fullName>
    </recommendedName>
</protein>
<evidence type="ECO:0000313" key="3">
    <source>
        <dbReference type="Proteomes" id="UP000676310"/>
    </source>
</evidence>
<feature type="domain" description="Heterokaryon incompatibility" evidence="1">
    <location>
        <begin position="184"/>
        <end position="378"/>
    </location>
</feature>
<comment type="caution">
    <text evidence="2">The sequence shown here is derived from an EMBL/GenBank/DDBJ whole genome shotgun (WGS) entry which is preliminary data.</text>
</comment>
<dbReference type="PANTHER" id="PTHR33112">
    <property type="entry name" value="DOMAIN PROTEIN, PUTATIVE-RELATED"/>
    <property type="match status" value="1"/>
</dbReference>
<dbReference type="AlphaFoldDB" id="A0A8J2HXY9"/>
<accession>A0A8J2HXY9</accession>
<dbReference type="InterPro" id="IPR010730">
    <property type="entry name" value="HET"/>
</dbReference>